<evidence type="ECO:0000313" key="2">
    <source>
        <dbReference type="EMBL" id="MCO6046648.1"/>
    </source>
</evidence>
<comment type="caution">
    <text evidence="2">The sequence shown here is derived from an EMBL/GenBank/DDBJ whole genome shotgun (WGS) entry which is preliminary data.</text>
</comment>
<keyword evidence="1" id="KW-0812">Transmembrane</keyword>
<keyword evidence="3" id="KW-1185">Reference proteome</keyword>
<dbReference type="EMBL" id="JAMXLR010000077">
    <property type="protein sequence ID" value="MCO6046648.1"/>
    <property type="molecule type" value="Genomic_DNA"/>
</dbReference>
<organism evidence="2 3">
    <name type="scientific">Aeoliella straminimaris</name>
    <dbReference type="NCBI Taxonomy" id="2954799"/>
    <lineage>
        <taxon>Bacteria</taxon>
        <taxon>Pseudomonadati</taxon>
        <taxon>Planctomycetota</taxon>
        <taxon>Planctomycetia</taxon>
        <taxon>Pirellulales</taxon>
        <taxon>Lacipirellulaceae</taxon>
        <taxon>Aeoliella</taxon>
    </lineage>
</organism>
<accession>A0A9X2JJE3</accession>
<sequence length="141" mass="15869">MRYNLKILFVLTTTIAIAVGSIAAWSFYYPYQATGTSVAVANRVLWDDLKLPAGASDITFYVDRYGCEAEFAISQPEFLEWCKVQGWSVSGITTPVPYFEPVCLPEDDRLVETGYEFSIPYGRVVYDSSRSRAAFWASTFP</sequence>
<dbReference type="RefSeq" id="WP_252854763.1">
    <property type="nucleotide sequence ID" value="NZ_JAMXLR010000077.1"/>
</dbReference>
<dbReference type="AlphaFoldDB" id="A0A9X2JJE3"/>
<evidence type="ECO:0000256" key="1">
    <source>
        <dbReference type="SAM" id="Phobius"/>
    </source>
</evidence>
<proteinExistence type="predicted"/>
<dbReference type="Proteomes" id="UP001155241">
    <property type="component" value="Unassembled WGS sequence"/>
</dbReference>
<name>A0A9X2JJE3_9BACT</name>
<reference evidence="2" key="1">
    <citation type="submission" date="2022-06" db="EMBL/GenBank/DDBJ databases">
        <title>Aeoliella straminimaris, a novel planctomycete from sediments.</title>
        <authorList>
            <person name="Vitorino I.R."/>
            <person name="Lage O.M."/>
        </authorList>
    </citation>
    <scope>NUCLEOTIDE SEQUENCE</scope>
    <source>
        <strain evidence="2">ICT_H6.2</strain>
    </source>
</reference>
<protein>
    <submittedName>
        <fullName evidence="2">Uncharacterized protein</fullName>
    </submittedName>
</protein>
<keyword evidence="1" id="KW-0472">Membrane</keyword>
<evidence type="ECO:0000313" key="3">
    <source>
        <dbReference type="Proteomes" id="UP001155241"/>
    </source>
</evidence>
<gene>
    <name evidence="2" type="ORF">NG895_22360</name>
</gene>
<keyword evidence="1" id="KW-1133">Transmembrane helix</keyword>
<feature type="transmembrane region" description="Helical" evidence="1">
    <location>
        <begin position="7"/>
        <end position="28"/>
    </location>
</feature>